<reference evidence="1 2" key="1">
    <citation type="submission" date="2018-10" db="EMBL/GenBank/DDBJ databases">
        <title>Notoacmeibacter sp. M2BS9Y-3-1, whole genome shotgun sequence.</title>
        <authorList>
            <person name="Tuo L."/>
        </authorList>
    </citation>
    <scope>NUCLEOTIDE SEQUENCE [LARGE SCALE GENOMIC DNA]</scope>
    <source>
        <strain evidence="1 2">M2BS9Y-3-1</strain>
    </source>
</reference>
<comment type="caution">
    <text evidence="1">The sequence shown here is derived from an EMBL/GenBank/DDBJ whole genome shotgun (WGS) entry which is preliminary data.</text>
</comment>
<dbReference type="EMBL" id="RCWN01000001">
    <property type="protein sequence ID" value="RLQ87233.1"/>
    <property type="molecule type" value="Genomic_DNA"/>
</dbReference>
<dbReference type="InterPro" id="IPR032710">
    <property type="entry name" value="NTF2-like_dom_sf"/>
</dbReference>
<keyword evidence="2" id="KW-1185">Reference proteome</keyword>
<sequence length="131" mass="14738">MNQEPHTLTRDDIEALFETYRNGFDDFDSEAIADCFTYPVTIWQLGGGTVFSEEEDLLENIDALLTVLEREEIVSSDFAVRTMEISGSTAFVTMDWTQKRADGEAAWQFTCDYTLIVAEDGEPAIALVVNH</sequence>
<name>A0A3L7J979_9HYPH</name>
<gene>
    <name evidence="1" type="ORF">D8780_02410</name>
</gene>
<dbReference type="SUPFAM" id="SSF54427">
    <property type="entry name" value="NTF2-like"/>
    <property type="match status" value="1"/>
</dbReference>
<protein>
    <recommendedName>
        <fullName evidence="3">DUF4440 domain-containing protein</fullName>
    </recommendedName>
</protein>
<evidence type="ECO:0000313" key="2">
    <source>
        <dbReference type="Proteomes" id="UP000281094"/>
    </source>
</evidence>
<dbReference type="AlphaFoldDB" id="A0A3L7J979"/>
<dbReference type="Gene3D" id="3.10.450.50">
    <property type="match status" value="1"/>
</dbReference>
<dbReference type="RefSeq" id="WP_121644201.1">
    <property type="nucleotide sequence ID" value="NZ_RCWN01000001.1"/>
</dbReference>
<dbReference type="Proteomes" id="UP000281094">
    <property type="component" value="Unassembled WGS sequence"/>
</dbReference>
<evidence type="ECO:0000313" key="1">
    <source>
        <dbReference type="EMBL" id="RLQ87233.1"/>
    </source>
</evidence>
<proteinExistence type="predicted"/>
<accession>A0A3L7J979</accession>
<evidence type="ECO:0008006" key="3">
    <source>
        <dbReference type="Google" id="ProtNLM"/>
    </source>
</evidence>
<organism evidence="1 2">
    <name type="scientific">Notoacmeibacter ruber</name>
    <dbReference type="NCBI Taxonomy" id="2670375"/>
    <lineage>
        <taxon>Bacteria</taxon>
        <taxon>Pseudomonadati</taxon>
        <taxon>Pseudomonadota</taxon>
        <taxon>Alphaproteobacteria</taxon>
        <taxon>Hyphomicrobiales</taxon>
        <taxon>Notoacmeibacteraceae</taxon>
        <taxon>Notoacmeibacter</taxon>
    </lineage>
</organism>